<dbReference type="PROSITE" id="PS50943">
    <property type="entry name" value="HTH_CROC1"/>
    <property type="match status" value="1"/>
</dbReference>
<protein>
    <submittedName>
        <fullName evidence="2">Helix-turn-helix transcriptional regulator</fullName>
    </submittedName>
</protein>
<name>A0A7C9N9G2_9BURK</name>
<dbReference type="EMBL" id="VYSB01000001">
    <property type="protein sequence ID" value="MYZ51045.1"/>
    <property type="molecule type" value="Genomic_DNA"/>
</dbReference>
<dbReference type="InterPro" id="IPR010982">
    <property type="entry name" value="Lambda_DNA-bd_dom_sf"/>
</dbReference>
<dbReference type="Gene3D" id="1.10.260.40">
    <property type="entry name" value="lambda repressor-like DNA-binding domains"/>
    <property type="match status" value="1"/>
</dbReference>
<comment type="caution">
    <text evidence="2">The sequence shown here is derived from an EMBL/GenBank/DDBJ whole genome shotgun (WGS) entry which is preliminary data.</text>
</comment>
<evidence type="ECO:0000313" key="3">
    <source>
        <dbReference type="Proteomes" id="UP000481947"/>
    </source>
</evidence>
<feature type="domain" description="HTH cro/C1-type" evidence="1">
    <location>
        <begin position="40"/>
        <end position="74"/>
    </location>
</feature>
<dbReference type="GO" id="GO:0003677">
    <property type="term" value="F:DNA binding"/>
    <property type="evidence" value="ECO:0007669"/>
    <property type="project" value="InterPro"/>
</dbReference>
<sequence length="144" mass="16436">MNNKIEFAQRLRTTMVNAGLEPRTGVLLNLFNSHYWGRSVTFQAVSRWLKGEAIPAQDKLVVLAGLLNIEPEVLRFGDTVRHSVQQRRQRWDEGVGYLERETFDAFLKLPAPQRKLIREVILTFAKAHGTASDTRTGTSREPEC</sequence>
<evidence type="ECO:0000259" key="1">
    <source>
        <dbReference type="PROSITE" id="PS50943"/>
    </source>
</evidence>
<reference evidence="2 3" key="1">
    <citation type="submission" date="2019-09" db="EMBL/GenBank/DDBJ databases">
        <title>Identification of Malikia spinosa a prominent benzene-, toluene-, and ethylbenzene-degrading bacterium: enrichment, isolation and whole genome sequencing.</title>
        <authorList>
            <person name="Tancsics A."/>
            <person name="Revesz F."/>
            <person name="Kriszt B."/>
        </authorList>
    </citation>
    <scope>NUCLEOTIDE SEQUENCE [LARGE SCALE GENOMIC DNA]</scope>
    <source>
        <strain evidence="2 3">AB6</strain>
    </source>
</reference>
<dbReference type="InterPro" id="IPR001387">
    <property type="entry name" value="Cro/C1-type_HTH"/>
</dbReference>
<evidence type="ECO:0000313" key="2">
    <source>
        <dbReference type="EMBL" id="MYZ51045.1"/>
    </source>
</evidence>
<accession>A0A7C9N9G2</accession>
<dbReference type="Proteomes" id="UP000481947">
    <property type="component" value="Unassembled WGS sequence"/>
</dbReference>
<dbReference type="RefSeq" id="WP_161124165.1">
    <property type="nucleotide sequence ID" value="NZ_VYSB01000001.1"/>
</dbReference>
<proteinExistence type="predicted"/>
<organism evidence="2 3">
    <name type="scientific">Malikia spinosa</name>
    <dbReference type="NCBI Taxonomy" id="86180"/>
    <lineage>
        <taxon>Bacteria</taxon>
        <taxon>Pseudomonadati</taxon>
        <taxon>Pseudomonadota</taxon>
        <taxon>Betaproteobacteria</taxon>
        <taxon>Burkholderiales</taxon>
        <taxon>Comamonadaceae</taxon>
        <taxon>Malikia</taxon>
    </lineage>
</organism>
<dbReference type="AlphaFoldDB" id="A0A7C9N9G2"/>
<gene>
    <name evidence="2" type="ORF">F5985_02565</name>
</gene>